<dbReference type="Gene3D" id="3.90.120.10">
    <property type="entry name" value="DNA Methylase, subunit A, domain 2"/>
    <property type="match status" value="1"/>
</dbReference>
<keyword evidence="1 5" id="KW-0489">Methyltransferase</keyword>
<dbReference type="GO" id="GO:0003886">
    <property type="term" value="F:DNA (cytosine-5-)-methyltransferase activity"/>
    <property type="evidence" value="ECO:0007669"/>
    <property type="project" value="UniProtKB-EC"/>
</dbReference>
<dbReference type="Proteomes" id="UP000759246">
    <property type="component" value="Unassembled WGS sequence"/>
</dbReference>
<reference evidence="8" key="1">
    <citation type="submission" date="2020-04" db="EMBL/GenBank/DDBJ databases">
        <title>Deep metagenomics examines the oral microbiome during advanced dental caries in children, revealing novel taxa and co-occurrences with host molecules.</title>
        <authorList>
            <person name="Baker J.L."/>
            <person name="Morton J.T."/>
            <person name="Dinis M."/>
            <person name="Alvarez R."/>
            <person name="Tran N.C."/>
            <person name="Knight R."/>
            <person name="Edlund A."/>
        </authorList>
    </citation>
    <scope>NUCLEOTIDE SEQUENCE</scope>
    <source>
        <strain evidence="8">JCVI_30_bin.13</strain>
    </source>
</reference>
<dbReference type="SUPFAM" id="SSF53335">
    <property type="entry name" value="S-adenosyl-L-methionine-dependent methyltransferases"/>
    <property type="match status" value="1"/>
</dbReference>
<evidence type="ECO:0000256" key="5">
    <source>
        <dbReference type="PROSITE-ProRule" id="PRU01016"/>
    </source>
</evidence>
<dbReference type="Pfam" id="PF00145">
    <property type="entry name" value="DNA_methylase"/>
    <property type="match status" value="1"/>
</dbReference>
<dbReference type="InterPro" id="IPR050390">
    <property type="entry name" value="C5-Methyltransferase"/>
</dbReference>
<dbReference type="InterPro" id="IPR029063">
    <property type="entry name" value="SAM-dependent_MTases_sf"/>
</dbReference>
<dbReference type="PROSITE" id="PS00094">
    <property type="entry name" value="C5_MTASE_1"/>
    <property type="match status" value="1"/>
</dbReference>
<organism evidence="8 9">
    <name type="scientific">Actinomyces bouchesdurhonensis</name>
    <dbReference type="NCBI Taxonomy" id="1852361"/>
    <lineage>
        <taxon>Bacteria</taxon>
        <taxon>Bacillati</taxon>
        <taxon>Actinomycetota</taxon>
        <taxon>Actinomycetes</taxon>
        <taxon>Actinomycetales</taxon>
        <taxon>Actinomycetaceae</taxon>
        <taxon>Actinomyces</taxon>
    </lineage>
</organism>
<dbReference type="NCBIfam" id="TIGR00675">
    <property type="entry name" value="dcm"/>
    <property type="match status" value="1"/>
</dbReference>
<gene>
    <name evidence="8" type="ORF">HXK09_04175</name>
</gene>
<dbReference type="RefSeq" id="WP_073983899.1">
    <property type="nucleotide sequence ID" value="NZ_LT635873.1"/>
</dbReference>
<keyword evidence="4" id="KW-0680">Restriction system</keyword>
<dbReference type="PANTHER" id="PTHR10629">
    <property type="entry name" value="CYTOSINE-SPECIFIC METHYLTRANSFERASE"/>
    <property type="match status" value="1"/>
</dbReference>
<comment type="caution">
    <text evidence="8">The sequence shown here is derived from an EMBL/GenBank/DDBJ whole genome shotgun (WGS) entry which is preliminary data.</text>
</comment>
<dbReference type="GO" id="GO:0044027">
    <property type="term" value="P:negative regulation of gene expression via chromosomal CpG island methylation"/>
    <property type="evidence" value="ECO:0007669"/>
    <property type="project" value="TreeGrafter"/>
</dbReference>
<dbReference type="PROSITE" id="PS51679">
    <property type="entry name" value="SAM_MT_C5"/>
    <property type="match status" value="1"/>
</dbReference>
<evidence type="ECO:0000313" key="9">
    <source>
        <dbReference type="Proteomes" id="UP000759246"/>
    </source>
</evidence>
<dbReference type="EMBL" id="JABZGF010000091">
    <property type="protein sequence ID" value="MBF0966353.1"/>
    <property type="molecule type" value="Genomic_DNA"/>
</dbReference>
<dbReference type="EC" id="2.1.1.37" evidence="7"/>
<comment type="similarity">
    <text evidence="5 6">Belongs to the class I-like SAM-binding methyltransferase superfamily. C5-methyltransferase family.</text>
</comment>
<dbReference type="PRINTS" id="PR00105">
    <property type="entry name" value="C5METTRFRASE"/>
</dbReference>
<dbReference type="GO" id="GO:0003677">
    <property type="term" value="F:DNA binding"/>
    <property type="evidence" value="ECO:0007669"/>
    <property type="project" value="TreeGrafter"/>
</dbReference>
<comment type="catalytic activity">
    <reaction evidence="7">
        <text>a 2'-deoxycytidine in DNA + S-adenosyl-L-methionine = a 5-methyl-2'-deoxycytidine in DNA + S-adenosyl-L-homocysteine + H(+)</text>
        <dbReference type="Rhea" id="RHEA:13681"/>
        <dbReference type="Rhea" id="RHEA-COMP:11369"/>
        <dbReference type="Rhea" id="RHEA-COMP:11370"/>
        <dbReference type="ChEBI" id="CHEBI:15378"/>
        <dbReference type="ChEBI" id="CHEBI:57856"/>
        <dbReference type="ChEBI" id="CHEBI:59789"/>
        <dbReference type="ChEBI" id="CHEBI:85452"/>
        <dbReference type="ChEBI" id="CHEBI:85454"/>
        <dbReference type="EC" id="2.1.1.37"/>
    </reaction>
</comment>
<evidence type="ECO:0000256" key="1">
    <source>
        <dbReference type="ARBA" id="ARBA00022603"/>
    </source>
</evidence>
<keyword evidence="2 5" id="KW-0808">Transferase</keyword>
<evidence type="ECO:0000313" key="8">
    <source>
        <dbReference type="EMBL" id="MBF0966353.1"/>
    </source>
</evidence>
<dbReference type="PANTHER" id="PTHR10629:SF52">
    <property type="entry name" value="DNA (CYTOSINE-5)-METHYLTRANSFERASE 1"/>
    <property type="match status" value="1"/>
</dbReference>
<evidence type="ECO:0000256" key="4">
    <source>
        <dbReference type="ARBA" id="ARBA00022747"/>
    </source>
</evidence>
<dbReference type="GO" id="GO:0032259">
    <property type="term" value="P:methylation"/>
    <property type="evidence" value="ECO:0007669"/>
    <property type="project" value="UniProtKB-KW"/>
</dbReference>
<evidence type="ECO:0000256" key="3">
    <source>
        <dbReference type="ARBA" id="ARBA00022691"/>
    </source>
</evidence>
<evidence type="ECO:0000256" key="2">
    <source>
        <dbReference type="ARBA" id="ARBA00022679"/>
    </source>
</evidence>
<name>A0A929WVP3_9ACTO</name>
<evidence type="ECO:0000256" key="7">
    <source>
        <dbReference type="RuleBase" id="RU000417"/>
    </source>
</evidence>
<dbReference type="GO" id="GO:0009307">
    <property type="term" value="P:DNA restriction-modification system"/>
    <property type="evidence" value="ECO:0007669"/>
    <property type="project" value="UniProtKB-KW"/>
</dbReference>
<sequence length="392" mass="43306">MFTSIDLFAGAGGLSTGLTQAGFRPLFASELHPTYAAAYAFNHRETDVVVDDIRRVDAHEVRSRFGLDRGDLDLLAGGPPCQGFSINAPIRSNKDPRNHLFREFLRFTEEFMPRAILIENVPGLVSFERGGTLTAITSSLEQYGYHTSVKILSAAYHGVPQTRWRTIIIGTLTPHNEATVWPQPTHCAQVRANFSHNFHGKDILEQLSDAPSQAATTLRDAISDLPRSPKPLNSQDAIAQYDSAPTSVFQNQVRRGSTGVYNHFSSNLSEINLERLSHIPPGGNWTNIPHNLLPAGMQRARKSDHTKRYGRPRWGDLSGTILTKCDPHWGAFFHPSEDRVFTVREAARIQSFPDTYHFTGSLAEQYAEVGNAVPPMLAQAIGTQIATHLGSA</sequence>
<keyword evidence="3 5" id="KW-0949">S-adenosyl-L-methionine</keyword>
<evidence type="ECO:0000256" key="6">
    <source>
        <dbReference type="RuleBase" id="RU000416"/>
    </source>
</evidence>
<dbReference type="InterPro" id="IPR018117">
    <property type="entry name" value="C5_DNA_meth_AS"/>
</dbReference>
<dbReference type="Gene3D" id="3.40.50.150">
    <property type="entry name" value="Vaccinia Virus protein VP39"/>
    <property type="match status" value="1"/>
</dbReference>
<proteinExistence type="inferred from homology"/>
<accession>A0A929WVP3</accession>
<dbReference type="AlphaFoldDB" id="A0A929WVP3"/>
<feature type="active site" evidence="5">
    <location>
        <position position="81"/>
    </location>
</feature>
<dbReference type="InterPro" id="IPR001525">
    <property type="entry name" value="C5_MeTfrase"/>
</dbReference>
<protein>
    <recommendedName>
        <fullName evidence="7">Cytosine-specific methyltransferase</fullName>
        <ecNumber evidence="7">2.1.1.37</ecNumber>
    </recommendedName>
</protein>
<dbReference type="OrthoDB" id="9813719at2"/>